<proteinExistence type="predicted"/>
<dbReference type="Pfam" id="PF05699">
    <property type="entry name" value="Dimer_Tnp_hAT"/>
    <property type="match status" value="1"/>
</dbReference>
<evidence type="ECO:0000256" key="1">
    <source>
        <dbReference type="SAM" id="MobiDB-lite"/>
    </source>
</evidence>
<feature type="compositionally biased region" description="Polar residues" evidence="1">
    <location>
        <begin position="29"/>
        <end position="56"/>
    </location>
</feature>
<dbReference type="AlphaFoldDB" id="C3ZVT5"/>
<feature type="compositionally biased region" description="Basic and acidic residues" evidence="1">
    <location>
        <begin position="61"/>
        <end position="70"/>
    </location>
</feature>
<sequence length="376" mass="39870">MASSAEVIFLGHISEEHYVSLEPGEQVSPDITTIPSTEDSEAQSSVSDSDWGTTTMVKLHSQAEENRSPEKEDETPLPENVPRPAPAQSLSFAPQWLRFGTFGAGVSGRQGQGAAGVGVGGGQGAAGAAVVGVSGRQGQGASGVGGRQGQGAAGAAGRGVGGHQGQEAAGATGRGVGGHQGQEAAGAAGRGAQLLLKEQPTNMKQVNNKRYLKARKRRGSLPGSGQNVSDHEQQLETPDDHPFARQVIKVNKASHIGTSENNYRDTILPDLVNMVSSRHADYLPETTKLLDIVSVIPMSTVPYERGFSVENRIITNGRARLRGENLNMLMRIGIDVPEIGQFEFYRTLEMFRAMSHIPRKMSGRMLLSQVNVLAAM</sequence>
<evidence type="ECO:0000313" key="3">
    <source>
        <dbReference type="EMBL" id="EEN43350.1"/>
    </source>
</evidence>
<feature type="compositionally biased region" description="Gly residues" evidence="1">
    <location>
        <begin position="136"/>
        <end position="164"/>
    </location>
</feature>
<feature type="region of interest" description="Disordered" evidence="1">
    <location>
        <begin position="21"/>
        <end position="87"/>
    </location>
</feature>
<feature type="domain" description="HAT C-terminal dimerisation" evidence="2">
    <location>
        <begin position="279"/>
        <end position="330"/>
    </location>
</feature>
<organism>
    <name type="scientific">Branchiostoma floridae</name>
    <name type="common">Florida lancelet</name>
    <name type="synonym">Amphioxus</name>
    <dbReference type="NCBI Taxonomy" id="7739"/>
    <lineage>
        <taxon>Eukaryota</taxon>
        <taxon>Metazoa</taxon>
        <taxon>Chordata</taxon>
        <taxon>Cephalochordata</taxon>
        <taxon>Leptocardii</taxon>
        <taxon>Amphioxiformes</taxon>
        <taxon>Branchiostomatidae</taxon>
        <taxon>Branchiostoma</taxon>
    </lineage>
</organism>
<feature type="region of interest" description="Disordered" evidence="1">
    <location>
        <begin position="136"/>
        <end position="189"/>
    </location>
</feature>
<dbReference type="EMBL" id="GG666692">
    <property type="protein sequence ID" value="EEN43350.1"/>
    <property type="molecule type" value="Genomic_DNA"/>
</dbReference>
<dbReference type="GO" id="GO:0046983">
    <property type="term" value="F:protein dimerization activity"/>
    <property type="evidence" value="ECO:0007669"/>
    <property type="project" value="InterPro"/>
</dbReference>
<feature type="compositionally biased region" description="Basic and acidic residues" evidence="1">
    <location>
        <begin position="229"/>
        <end position="243"/>
    </location>
</feature>
<dbReference type="InParanoid" id="C3ZVT5"/>
<gene>
    <name evidence="3" type="ORF">BRAFLDRAFT_100537</name>
</gene>
<protein>
    <recommendedName>
        <fullName evidence="2">HAT C-terminal dimerisation domain-containing protein</fullName>
    </recommendedName>
</protein>
<accession>C3ZVT5</accession>
<dbReference type="InterPro" id="IPR008906">
    <property type="entry name" value="HATC_C_dom"/>
</dbReference>
<evidence type="ECO:0000259" key="2">
    <source>
        <dbReference type="Pfam" id="PF05699"/>
    </source>
</evidence>
<feature type="region of interest" description="Disordered" evidence="1">
    <location>
        <begin position="217"/>
        <end position="243"/>
    </location>
</feature>
<name>C3ZVT5_BRAFL</name>
<reference evidence="3" key="1">
    <citation type="journal article" date="2008" name="Nature">
        <title>The amphioxus genome and the evolution of the chordate karyotype.</title>
        <authorList>
            <consortium name="US DOE Joint Genome Institute (JGI-PGF)"/>
            <person name="Putnam N.H."/>
            <person name="Butts T."/>
            <person name="Ferrier D.E.K."/>
            <person name="Furlong R.F."/>
            <person name="Hellsten U."/>
            <person name="Kawashima T."/>
            <person name="Robinson-Rechavi M."/>
            <person name="Shoguchi E."/>
            <person name="Terry A."/>
            <person name="Yu J.-K."/>
            <person name="Benito-Gutierrez E.L."/>
            <person name="Dubchak I."/>
            <person name="Garcia-Fernandez J."/>
            <person name="Gibson-Brown J.J."/>
            <person name="Grigoriev I.V."/>
            <person name="Horton A.C."/>
            <person name="de Jong P.J."/>
            <person name="Jurka J."/>
            <person name="Kapitonov V.V."/>
            <person name="Kohara Y."/>
            <person name="Kuroki Y."/>
            <person name="Lindquist E."/>
            <person name="Lucas S."/>
            <person name="Osoegawa K."/>
            <person name="Pennacchio L.A."/>
            <person name="Salamov A.A."/>
            <person name="Satou Y."/>
            <person name="Sauka-Spengler T."/>
            <person name="Schmutz J."/>
            <person name="Shin-I T."/>
            <person name="Toyoda A."/>
            <person name="Bronner-Fraser M."/>
            <person name="Fujiyama A."/>
            <person name="Holland L.Z."/>
            <person name="Holland P.W.H."/>
            <person name="Satoh N."/>
            <person name="Rokhsar D.S."/>
        </authorList>
    </citation>
    <scope>NUCLEOTIDE SEQUENCE [LARGE SCALE GENOMIC DNA]</scope>
    <source>
        <strain evidence="3">S238N-H82</strain>
        <tissue evidence="3">Testes</tissue>
    </source>
</reference>